<dbReference type="AlphaFoldDB" id="A0A645CT06"/>
<sequence length="133" mass="15545">MVNIKLEKKSITYKLFLVLFGLSASVSMILGMWFINDTNRTIETEMYNMSGQTLNQISNNISILLSNVESIAKRISIDSKLIEILSIPKDELKNYKSQNKNMNSYELNNNEVSPKISKYFIFLIYLFYYYQII</sequence>
<dbReference type="EMBL" id="VSSQ01029771">
    <property type="protein sequence ID" value="MPM80034.1"/>
    <property type="molecule type" value="Genomic_DNA"/>
</dbReference>
<accession>A0A645CT06</accession>
<organism evidence="2">
    <name type="scientific">bioreactor metagenome</name>
    <dbReference type="NCBI Taxonomy" id="1076179"/>
    <lineage>
        <taxon>unclassified sequences</taxon>
        <taxon>metagenomes</taxon>
        <taxon>ecological metagenomes</taxon>
    </lineage>
</organism>
<proteinExistence type="predicted"/>
<evidence type="ECO:0008006" key="3">
    <source>
        <dbReference type="Google" id="ProtNLM"/>
    </source>
</evidence>
<protein>
    <recommendedName>
        <fullName evidence="3">Chemotaxis methyl-accepting receptor HlyB-like 4HB MCP domain-containing protein</fullName>
    </recommendedName>
</protein>
<keyword evidence="1" id="KW-0472">Membrane</keyword>
<gene>
    <name evidence="2" type="ORF">SDC9_127078</name>
</gene>
<keyword evidence="1" id="KW-0812">Transmembrane</keyword>
<comment type="caution">
    <text evidence="2">The sequence shown here is derived from an EMBL/GenBank/DDBJ whole genome shotgun (WGS) entry which is preliminary data.</text>
</comment>
<feature type="transmembrane region" description="Helical" evidence="1">
    <location>
        <begin position="12"/>
        <end position="35"/>
    </location>
</feature>
<evidence type="ECO:0000256" key="1">
    <source>
        <dbReference type="SAM" id="Phobius"/>
    </source>
</evidence>
<evidence type="ECO:0000313" key="2">
    <source>
        <dbReference type="EMBL" id="MPM80034.1"/>
    </source>
</evidence>
<name>A0A645CT06_9ZZZZ</name>
<reference evidence="2" key="1">
    <citation type="submission" date="2019-08" db="EMBL/GenBank/DDBJ databases">
        <authorList>
            <person name="Kucharzyk K."/>
            <person name="Murdoch R.W."/>
            <person name="Higgins S."/>
            <person name="Loffler F."/>
        </authorList>
    </citation>
    <scope>NUCLEOTIDE SEQUENCE</scope>
</reference>
<keyword evidence="1" id="KW-1133">Transmembrane helix</keyword>